<evidence type="ECO:0000259" key="1">
    <source>
        <dbReference type="PROSITE" id="PS50105"/>
    </source>
</evidence>
<accession>A0A815D6D5</accession>
<evidence type="ECO:0000313" key="5">
    <source>
        <dbReference type="Proteomes" id="UP000663870"/>
    </source>
</evidence>
<evidence type="ECO:0000313" key="3">
    <source>
        <dbReference type="EMBL" id="CAF1571546.1"/>
    </source>
</evidence>
<dbReference type="AlphaFoldDB" id="A0A815D6D5"/>
<proteinExistence type="predicted"/>
<protein>
    <recommendedName>
        <fullName evidence="1">SAM domain-containing protein</fullName>
    </recommendedName>
</protein>
<gene>
    <name evidence="3" type="ORF">JXQ802_LOCUS45256</name>
    <name evidence="2" type="ORF">PYM288_LOCUS29723</name>
</gene>
<feature type="domain" description="SAM" evidence="1">
    <location>
        <begin position="37"/>
        <end position="98"/>
    </location>
</feature>
<comment type="caution">
    <text evidence="2">The sequence shown here is derived from an EMBL/GenBank/DDBJ whole genome shotgun (WGS) entry which is preliminary data.</text>
</comment>
<keyword evidence="5" id="KW-1185">Reference proteome</keyword>
<dbReference type="SMART" id="SM00454">
    <property type="entry name" value="SAM"/>
    <property type="match status" value="1"/>
</dbReference>
<name>A0A815D6D5_9BILA</name>
<dbReference type="EMBL" id="CAJNOL010003704">
    <property type="protein sequence ID" value="CAF1571546.1"/>
    <property type="molecule type" value="Genomic_DNA"/>
</dbReference>
<evidence type="ECO:0000313" key="2">
    <source>
        <dbReference type="EMBL" id="CAF1297277.1"/>
    </source>
</evidence>
<reference evidence="2" key="1">
    <citation type="submission" date="2021-02" db="EMBL/GenBank/DDBJ databases">
        <authorList>
            <person name="Nowell W R."/>
        </authorList>
    </citation>
    <scope>NUCLEOTIDE SEQUENCE</scope>
</reference>
<evidence type="ECO:0000313" key="4">
    <source>
        <dbReference type="Proteomes" id="UP000663854"/>
    </source>
</evidence>
<organism evidence="2 4">
    <name type="scientific">Rotaria sordida</name>
    <dbReference type="NCBI Taxonomy" id="392033"/>
    <lineage>
        <taxon>Eukaryota</taxon>
        <taxon>Metazoa</taxon>
        <taxon>Spiralia</taxon>
        <taxon>Gnathifera</taxon>
        <taxon>Rotifera</taxon>
        <taxon>Eurotatoria</taxon>
        <taxon>Bdelloidea</taxon>
        <taxon>Philodinida</taxon>
        <taxon>Philodinidae</taxon>
        <taxon>Rotaria</taxon>
    </lineage>
</organism>
<dbReference type="Pfam" id="PF07647">
    <property type="entry name" value="SAM_2"/>
    <property type="match status" value="1"/>
</dbReference>
<dbReference type="InterPro" id="IPR013761">
    <property type="entry name" value="SAM/pointed_sf"/>
</dbReference>
<sequence>MNVEPVAESTSELKAPNSKLPKQGIAEGVVNSIPESWSIEQVAQWLSSIHLEKHIEKFRENEINGSLLMSDGLDDILLKELIPPLKYRIIFNNERKKLRSRQQQKSTISTANTNDIRVTLKSTNTSKMVKDRSLS</sequence>
<dbReference type="Proteomes" id="UP000663870">
    <property type="component" value="Unassembled WGS sequence"/>
</dbReference>
<dbReference type="Proteomes" id="UP000663854">
    <property type="component" value="Unassembled WGS sequence"/>
</dbReference>
<dbReference type="Gene3D" id="1.10.150.50">
    <property type="entry name" value="Transcription Factor, Ets-1"/>
    <property type="match status" value="1"/>
</dbReference>
<dbReference type="EMBL" id="CAJNOH010002512">
    <property type="protein sequence ID" value="CAF1297277.1"/>
    <property type="molecule type" value="Genomic_DNA"/>
</dbReference>
<dbReference type="InterPro" id="IPR001660">
    <property type="entry name" value="SAM"/>
</dbReference>
<dbReference type="PROSITE" id="PS50105">
    <property type="entry name" value="SAM_DOMAIN"/>
    <property type="match status" value="1"/>
</dbReference>
<dbReference type="SUPFAM" id="SSF47769">
    <property type="entry name" value="SAM/Pointed domain"/>
    <property type="match status" value="1"/>
</dbReference>